<name>A0AAW0I6Q8_MYOGA</name>
<protein>
    <submittedName>
        <fullName evidence="2">Uncharacterized protein</fullName>
    </submittedName>
</protein>
<evidence type="ECO:0000256" key="1">
    <source>
        <dbReference type="SAM" id="MobiDB-lite"/>
    </source>
</evidence>
<feature type="region of interest" description="Disordered" evidence="1">
    <location>
        <begin position="1"/>
        <end position="49"/>
    </location>
</feature>
<organism evidence="2 3">
    <name type="scientific">Myodes glareolus</name>
    <name type="common">Bank vole</name>
    <name type="synonym">Clethrionomys glareolus</name>
    <dbReference type="NCBI Taxonomy" id="447135"/>
    <lineage>
        <taxon>Eukaryota</taxon>
        <taxon>Metazoa</taxon>
        <taxon>Chordata</taxon>
        <taxon>Craniata</taxon>
        <taxon>Vertebrata</taxon>
        <taxon>Euteleostomi</taxon>
        <taxon>Mammalia</taxon>
        <taxon>Eutheria</taxon>
        <taxon>Euarchontoglires</taxon>
        <taxon>Glires</taxon>
        <taxon>Rodentia</taxon>
        <taxon>Myomorpha</taxon>
        <taxon>Muroidea</taxon>
        <taxon>Cricetidae</taxon>
        <taxon>Arvicolinae</taxon>
        <taxon>Myodes</taxon>
    </lineage>
</organism>
<feature type="compositionally biased region" description="Low complexity" evidence="1">
    <location>
        <begin position="24"/>
        <end position="49"/>
    </location>
</feature>
<gene>
    <name evidence="2" type="ORF">U0070_000276</name>
</gene>
<dbReference type="Proteomes" id="UP001488838">
    <property type="component" value="Unassembled WGS sequence"/>
</dbReference>
<sequence>MADKESQGSTLPGSKEICQQNLAGDDSGSDSKGSTDVQDTLQDLDSTSQSLLEHCRCLPF</sequence>
<proteinExistence type="predicted"/>
<dbReference type="AlphaFoldDB" id="A0AAW0I6Q8"/>
<comment type="caution">
    <text evidence="2">The sequence shown here is derived from an EMBL/GenBank/DDBJ whole genome shotgun (WGS) entry which is preliminary data.</text>
</comment>
<keyword evidence="3" id="KW-1185">Reference proteome</keyword>
<accession>A0AAW0I6Q8</accession>
<reference evidence="2 3" key="1">
    <citation type="journal article" date="2023" name="bioRxiv">
        <title>Conserved and derived expression patterns and positive selection on dental genes reveal complex evolutionary context of ever-growing rodent molars.</title>
        <authorList>
            <person name="Calamari Z.T."/>
            <person name="Song A."/>
            <person name="Cohen E."/>
            <person name="Akter M."/>
            <person name="Roy R.D."/>
            <person name="Hallikas O."/>
            <person name="Christensen M.M."/>
            <person name="Li P."/>
            <person name="Marangoni P."/>
            <person name="Jernvall J."/>
            <person name="Klein O.D."/>
        </authorList>
    </citation>
    <scope>NUCLEOTIDE SEQUENCE [LARGE SCALE GENOMIC DNA]</scope>
    <source>
        <strain evidence="2">V071</strain>
    </source>
</reference>
<dbReference type="EMBL" id="JBBHLL010000210">
    <property type="protein sequence ID" value="KAK7809890.1"/>
    <property type="molecule type" value="Genomic_DNA"/>
</dbReference>
<evidence type="ECO:0000313" key="3">
    <source>
        <dbReference type="Proteomes" id="UP001488838"/>
    </source>
</evidence>
<feature type="compositionally biased region" description="Polar residues" evidence="1">
    <location>
        <begin position="7"/>
        <end position="22"/>
    </location>
</feature>
<evidence type="ECO:0000313" key="2">
    <source>
        <dbReference type="EMBL" id="KAK7809890.1"/>
    </source>
</evidence>